<dbReference type="AlphaFoldDB" id="A0A1X0FX41"/>
<dbReference type="Proteomes" id="UP000192760">
    <property type="component" value="Unassembled WGS sequence"/>
</dbReference>
<evidence type="ECO:0000313" key="2">
    <source>
        <dbReference type="EMBL" id="ORB06363.1"/>
    </source>
</evidence>
<reference evidence="1 4" key="2">
    <citation type="journal article" date="2019" name="Emerg. Microbes Infect.">
        <title>Comprehensive subspecies identification of 175 nontuberculous mycobacteria species based on 7547 genomic profiles.</title>
        <authorList>
            <person name="Matsumoto Y."/>
            <person name="Kinjo T."/>
            <person name="Motooka D."/>
            <person name="Nabeya D."/>
            <person name="Jung N."/>
            <person name="Uechi K."/>
            <person name="Horii T."/>
            <person name="Iida T."/>
            <person name="Fujita J."/>
            <person name="Nakamura S."/>
        </authorList>
    </citation>
    <scope>NUCLEOTIDE SEQUENCE [LARGE SCALE GENOMIC DNA]</scope>
    <source>
        <strain evidence="1 4">JCM 18113</strain>
    </source>
</reference>
<organism evidence="2 3">
    <name type="scientific">Mycobacterium mantenii</name>
    <dbReference type="NCBI Taxonomy" id="560555"/>
    <lineage>
        <taxon>Bacteria</taxon>
        <taxon>Bacillati</taxon>
        <taxon>Actinomycetota</taxon>
        <taxon>Actinomycetes</taxon>
        <taxon>Mycobacteriales</taxon>
        <taxon>Mycobacteriaceae</taxon>
        <taxon>Mycobacterium</taxon>
        <taxon>Mycobacterium avium complex (MAC)</taxon>
    </lineage>
</organism>
<evidence type="ECO:0000313" key="3">
    <source>
        <dbReference type="Proteomes" id="UP000192760"/>
    </source>
</evidence>
<accession>A0A1X0FX41</accession>
<name>A0A1X0FX41_MYCNT</name>
<reference evidence="2 3" key="1">
    <citation type="submission" date="2017-02" db="EMBL/GenBank/DDBJ databases">
        <title>The new phylogeny of genus Mycobacterium.</title>
        <authorList>
            <person name="Tortoli E."/>
            <person name="Trovato A."/>
            <person name="Cirillo D.M."/>
        </authorList>
    </citation>
    <scope>NUCLEOTIDE SEQUENCE [LARGE SCALE GENOMIC DNA]</scope>
    <source>
        <strain evidence="2 3">DSM 45255</strain>
    </source>
</reference>
<reference evidence="1" key="3">
    <citation type="submission" date="2020-02" db="EMBL/GenBank/DDBJ databases">
        <authorList>
            <person name="Matsumoto Y."/>
            <person name="Kinjo T."/>
            <person name="Motooka D."/>
            <person name="Nabeya D."/>
            <person name="Jung N."/>
            <person name="Uechi K."/>
            <person name="Horii T."/>
            <person name="Iida T."/>
            <person name="Fujita J."/>
            <person name="Nakamura S."/>
        </authorList>
    </citation>
    <scope>NUCLEOTIDE SEQUENCE</scope>
    <source>
        <strain evidence="1">JCM 18113</strain>
    </source>
</reference>
<keyword evidence="4" id="KW-1185">Reference proteome</keyword>
<protein>
    <submittedName>
        <fullName evidence="2">Uncharacterized protein</fullName>
    </submittedName>
</protein>
<sequence>MSGTFQVVVRVLPAALNGSLKWSLCHKGRVYGPGELVELPAEHAAQLHDWGSVLQVGPEVTKQYHKDHPQGAL</sequence>
<dbReference type="EMBL" id="AP022590">
    <property type="protein sequence ID" value="BBY36510.1"/>
    <property type="molecule type" value="Genomic_DNA"/>
</dbReference>
<evidence type="ECO:0000313" key="4">
    <source>
        <dbReference type="Proteomes" id="UP000465812"/>
    </source>
</evidence>
<gene>
    <name evidence="2" type="ORF">BST30_10340</name>
    <name evidence="1" type="ORF">MMAN_06440</name>
</gene>
<dbReference type="RefSeq" id="WP_083094788.1">
    <property type="nucleotide sequence ID" value="NZ_AP022590.1"/>
</dbReference>
<dbReference type="EMBL" id="MVHW01000009">
    <property type="protein sequence ID" value="ORB06363.1"/>
    <property type="molecule type" value="Genomic_DNA"/>
</dbReference>
<dbReference type="Proteomes" id="UP000465812">
    <property type="component" value="Chromosome"/>
</dbReference>
<evidence type="ECO:0000313" key="1">
    <source>
        <dbReference type="EMBL" id="BBY36510.1"/>
    </source>
</evidence>
<proteinExistence type="predicted"/>
<dbReference type="STRING" id="560555.BST30_10340"/>